<keyword evidence="2" id="KW-0813">Transport</keyword>
<dbReference type="Gene3D" id="3.40.50.300">
    <property type="entry name" value="P-loop containing nucleotide triphosphate hydrolases"/>
    <property type="match status" value="2"/>
</dbReference>
<dbReference type="InterPro" id="IPR003593">
    <property type="entry name" value="AAA+_ATPase"/>
</dbReference>
<dbReference type="SMART" id="SM00382">
    <property type="entry name" value="AAA"/>
    <property type="match status" value="2"/>
</dbReference>
<evidence type="ECO:0000256" key="1">
    <source>
        <dbReference type="ARBA" id="ARBA00005417"/>
    </source>
</evidence>
<comment type="similarity">
    <text evidence="1">Belongs to the ABC transporter superfamily.</text>
</comment>
<evidence type="ECO:0000256" key="3">
    <source>
        <dbReference type="ARBA" id="ARBA00022741"/>
    </source>
</evidence>
<proteinExistence type="inferred from homology"/>
<reference evidence="6 7" key="1">
    <citation type="journal article" date="2014" name="Int. J. Syst. Evol. Microbiol.">
        <title>Complete genome sequence of Corynebacterium casei LMG S-19264T (=DSM 44701T), isolated from a smear-ripened cheese.</title>
        <authorList>
            <consortium name="US DOE Joint Genome Institute (JGI-PGF)"/>
            <person name="Walter F."/>
            <person name="Albersmeier A."/>
            <person name="Kalinowski J."/>
            <person name="Ruckert C."/>
        </authorList>
    </citation>
    <scope>NUCLEOTIDE SEQUENCE [LARGE SCALE GENOMIC DNA]</scope>
    <source>
        <strain evidence="6 7">CCM 8669</strain>
    </source>
</reference>
<dbReference type="InterPro" id="IPR050095">
    <property type="entry name" value="ECF_ABC_transporter_ATP-bd"/>
</dbReference>
<protein>
    <submittedName>
        <fullName evidence="6">ABC transporter</fullName>
    </submittedName>
</protein>
<dbReference type="InterPro" id="IPR003439">
    <property type="entry name" value="ABC_transporter-like_ATP-bd"/>
</dbReference>
<name>A0A917MT88_9MICC</name>
<keyword evidence="3" id="KW-0547">Nucleotide-binding</keyword>
<dbReference type="Pfam" id="PF00005">
    <property type="entry name" value="ABC_tran"/>
    <property type="match status" value="2"/>
</dbReference>
<dbReference type="PANTHER" id="PTHR43553">
    <property type="entry name" value="HEAVY METAL TRANSPORTER"/>
    <property type="match status" value="1"/>
</dbReference>
<comment type="caution">
    <text evidence="6">The sequence shown here is derived from an EMBL/GenBank/DDBJ whole genome shotgun (WGS) entry which is preliminary data.</text>
</comment>
<feature type="domain" description="ABC transporter" evidence="5">
    <location>
        <begin position="193"/>
        <end position="406"/>
    </location>
</feature>
<sequence length="406" mass="42611">MAGFKLSDDALKAGTRILLVGGRSSGKTAALNAVAERRADAVLVSGEASAQLTALAQTVAEEISLGIETDVPTRADLLHAVETTAETFGISHLLDANPLTLSSGQTQLVVLAANFIMNAPALLLDEPLTGLDSSARRRVLAAIAAYPGAVAWTSTRPAAEEKDAATRVLEVEQVWGGEFVSGELFGTVEPRSLELDSLAISPDSRPARPWRRKAVAQAVQENLNLHLEPGQVLRLVGPNGAGKTTLLKTIAGLLAPVSGRLTVGGVSPSAVPTESRLELACLAPQNPSHHFLASTVEGEFSLGAARRSTDAQRDFLLEFLGLNLSLETHPHDLVPVEMHLLALATAAAARASCLLLDEPTGRTDARGLQRIIELVRLYTQAGGSVVLATHDGQLFDTLAGPVLELS</sequence>
<evidence type="ECO:0000256" key="4">
    <source>
        <dbReference type="ARBA" id="ARBA00022840"/>
    </source>
</evidence>
<organism evidence="6 7">
    <name type="scientific">Rothia aerolata</name>
    <dbReference type="NCBI Taxonomy" id="1812262"/>
    <lineage>
        <taxon>Bacteria</taxon>
        <taxon>Bacillati</taxon>
        <taxon>Actinomycetota</taxon>
        <taxon>Actinomycetes</taxon>
        <taxon>Micrococcales</taxon>
        <taxon>Micrococcaceae</taxon>
        <taxon>Rothia</taxon>
    </lineage>
</organism>
<dbReference type="GO" id="GO:0005524">
    <property type="term" value="F:ATP binding"/>
    <property type="evidence" value="ECO:0007669"/>
    <property type="project" value="UniProtKB-KW"/>
</dbReference>
<dbReference type="Proteomes" id="UP000600171">
    <property type="component" value="Unassembled WGS sequence"/>
</dbReference>
<dbReference type="SUPFAM" id="SSF52540">
    <property type="entry name" value="P-loop containing nucleoside triphosphate hydrolases"/>
    <property type="match status" value="2"/>
</dbReference>
<dbReference type="GO" id="GO:0043190">
    <property type="term" value="C:ATP-binding cassette (ABC) transporter complex"/>
    <property type="evidence" value="ECO:0007669"/>
    <property type="project" value="TreeGrafter"/>
</dbReference>
<keyword evidence="7" id="KW-1185">Reference proteome</keyword>
<dbReference type="GO" id="GO:0016887">
    <property type="term" value="F:ATP hydrolysis activity"/>
    <property type="evidence" value="ECO:0007669"/>
    <property type="project" value="InterPro"/>
</dbReference>
<dbReference type="PROSITE" id="PS50893">
    <property type="entry name" value="ABC_TRANSPORTER_2"/>
    <property type="match status" value="1"/>
</dbReference>
<evidence type="ECO:0000259" key="5">
    <source>
        <dbReference type="PROSITE" id="PS50893"/>
    </source>
</evidence>
<gene>
    <name evidence="6" type="ORF">GCM10007359_12330</name>
</gene>
<evidence type="ECO:0000256" key="2">
    <source>
        <dbReference type="ARBA" id="ARBA00022448"/>
    </source>
</evidence>
<evidence type="ECO:0000313" key="6">
    <source>
        <dbReference type="EMBL" id="GGH62291.1"/>
    </source>
</evidence>
<dbReference type="RefSeq" id="WP_188359500.1">
    <property type="nucleotide sequence ID" value="NZ_BMDC01000002.1"/>
</dbReference>
<dbReference type="GO" id="GO:0042626">
    <property type="term" value="F:ATPase-coupled transmembrane transporter activity"/>
    <property type="evidence" value="ECO:0007669"/>
    <property type="project" value="TreeGrafter"/>
</dbReference>
<keyword evidence="4" id="KW-0067">ATP-binding</keyword>
<dbReference type="AlphaFoldDB" id="A0A917MT88"/>
<evidence type="ECO:0000313" key="7">
    <source>
        <dbReference type="Proteomes" id="UP000600171"/>
    </source>
</evidence>
<accession>A0A917MT88</accession>
<dbReference type="InterPro" id="IPR027417">
    <property type="entry name" value="P-loop_NTPase"/>
</dbReference>
<dbReference type="EMBL" id="BMDC01000002">
    <property type="protein sequence ID" value="GGH62291.1"/>
    <property type="molecule type" value="Genomic_DNA"/>
</dbReference>